<accession>A0A3N6QPJ7</accession>
<name>A0A3N6QPJ7_9CYAN</name>
<comment type="caution">
    <text evidence="2">The sequence shown here is derived from an EMBL/GenBank/DDBJ whole genome shotgun (WGS) entry which is preliminary data.</text>
</comment>
<evidence type="ECO:0000313" key="3">
    <source>
        <dbReference type="Proteomes" id="UP000269154"/>
    </source>
</evidence>
<sequence length="140" mass="15537">MTIMISPIRYLNEKIRSLISIGEQGSPATNMGPNDFSIRWSGFVDIPTTGTYTFTTNTDDGLRLWVNGKMILDFWVPQAPTERAASIDLTGGERVAIEMDYYELGGGAVAQLLWEGPWHCETDHTECKPFSLPINPPATI</sequence>
<dbReference type="SUPFAM" id="SSF56988">
    <property type="entry name" value="Anthrax protective antigen"/>
    <property type="match status" value="1"/>
</dbReference>
<dbReference type="PROSITE" id="PS51820">
    <property type="entry name" value="PA14"/>
    <property type="match status" value="1"/>
</dbReference>
<dbReference type="Gene3D" id="3.90.182.10">
    <property type="entry name" value="Toxin - Anthrax Protective Antigen,domain 1"/>
    <property type="match status" value="1"/>
</dbReference>
<dbReference type="Pfam" id="PF07691">
    <property type="entry name" value="PA14"/>
    <property type="match status" value="1"/>
</dbReference>
<dbReference type="SMART" id="SM00758">
    <property type="entry name" value="PA14"/>
    <property type="match status" value="1"/>
</dbReference>
<dbReference type="RefSeq" id="WP_124155833.1">
    <property type="nucleotide sequence ID" value="NZ_CAWOLW010000460.1"/>
</dbReference>
<reference evidence="2 3" key="1">
    <citation type="journal article" date="2018" name="ACS Chem. Biol.">
        <title>Ketoreductase domain dysfunction expands chemodiversity: malyngamide biosynthesis in the cyanobacterium Okeania hirsuta.</title>
        <authorList>
            <person name="Moss N.A."/>
            <person name="Leao T."/>
            <person name="Rankin M."/>
            <person name="McCullough T.M."/>
            <person name="Qu P."/>
            <person name="Korobeynikov A."/>
            <person name="Smith J.L."/>
            <person name="Gerwick L."/>
            <person name="Gerwick W.H."/>
        </authorList>
    </citation>
    <scope>NUCLEOTIDE SEQUENCE [LARGE SCALE GENOMIC DNA]</scope>
    <source>
        <strain evidence="2 3">PAB10Feb10-1</strain>
    </source>
</reference>
<gene>
    <name evidence="2" type="ORF">D5R40_33430</name>
</gene>
<feature type="domain" description="PA14" evidence="1">
    <location>
        <begin position="1"/>
        <end position="128"/>
    </location>
</feature>
<evidence type="ECO:0000313" key="2">
    <source>
        <dbReference type="EMBL" id="RQH17286.1"/>
    </source>
</evidence>
<dbReference type="InterPro" id="IPR037524">
    <property type="entry name" value="PA14/GLEYA"/>
</dbReference>
<dbReference type="OrthoDB" id="457996at2"/>
<protein>
    <recommendedName>
        <fullName evidence="1">PA14 domain-containing protein</fullName>
    </recommendedName>
</protein>
<keyword evidence="3" id="KW-1185">Reference proteome</keyword>
<dbReference type="EMBL" id="RCBY01000512">
    <property type="protein sequence ID" value="RQH17286.1"/>
    <property type="molecule type" value="Genomic_DNA"/>
</dbReference>
<proteinExistence type="predicted"/>
<dbReference type="InterPro" id="IPR011658">
    <property type="entry name" value="PA14_dom"/>
</dbReference>
<dbReference type="Proteomes" id="UP000269154">
    <property type="component" value="Unassembled WGS sequence"/>
</dbReference>
<evidence type="ECO:0000259" key="1">
    <source>
        <dbReference type="PROSITE" id="PS51820"/>
    </source>
</evidence>
<dbReference type="AlphaFoldDB" id="A0A3N6QPJ7"/>
<organism evidence="2 3">
    <name type="scientific">Okeania hirsuta</name>
    <dbReference type="NCBI Taxonomy" id="1458930"/>
    <lineage>
        <taxon>Bacteria</taxon>
        <taxon>Bacillati</taxon>
        <taxon>Cyanobacteriota</taxon>
        <taxon>Cyanophyceae</taxon>
        <taxon>Oscillatoriophycideae</taxon>
        <taxon>Oscillatoriales</taxon>
        <taxon>Microcoleaceae</taxon>
        <taxon>Okeania</taxon>
    </lineage>
</organism>